<comment type="caution">
    <text evidence="2">The sequence shown here is derived from an EMBL/GenBank/DDBJ whole genome shotgun (WGS) entry which is preliminary data.</text>
</comment>
<evidence type="ECO:0000313" key="3">
    <source>
        <dbReference type="Proteomes" id="UP000325598"/>
    </source>
</evidence>
<dbReference type="RefSeq" id="WP_086718456.1">
    <property type="nucleotide sequence ID" value="NZ_BLAG01000004.1"/>
</dbReference>
<dbReference type="GeneID" id="96749891"/>
<dbReference type="EMBL" id="BLAG01000004">
    <property type="protein sequence ID" value="GES27704.1"/>
    <property type="molecule type" value="Genomic_DNA"/>
</dbReference>
<evidence type="ECO:0000256" key="1">
    <source>
        <dbReference type="SAM" id="MobiDB-lite"/>
    </source>
</evidence>
<name>A0A5J4L4J0_9ACTN</name>
<proteinExistence type="predicted"/>
<gene>
    <name evidence="2" type="ORF">San01_01910</name>
</gene>
<sequence>MADSAEIVGPTSPTSGAAGPGGSARIRRLIEPASGQNTIGGEDVTGINPVALRRTIGYAIQAMEVD</sequence>
<dbReference type="AlphaFoldDB" id="A0A5J4L4J0"/>
<evidence type="ECO:0000313" key="2">
    <source>
        <dbReference type="EMBL" id="GES27704.1"/>
    </source>
</evidence>
<dbReference type="Proteomes" id="UP000325598">
    <property type="component" value="Unassembled WGS sequence"/>
</dbReference>
<organism evidence="2 3">
    <name type="scientific">Streptomyces angustmyceticus</name>
    <dbReference type="NCBI Taxonomy" id="285578"/>
    <lineage>
        <taxon>Bacteria</taxon>
        <taxon>Bacillati</taxon>
        <taxon>Actinomycetota</taxon>
        <taxon>Actinomycetes</taxon>
        <taxon>Kitasatosporales</taxon>
        <taxon>Streptomycetaceae</taxon>
        <taxon>Streptomyces</taxon>
    </lineage>
</organism>
<reference evidence="2 3" key="1">
    <citation type="submission" date="2019-10" db="EMBL/GenBank/DDBJ databases">
        <title>Whole genome shotgun sequence of Streptomyces angustmyceticus NBRC 3934.</title>
        <authorList>
            <person name="Hosoyama A."/>
            <person name="Ichikawa N."/>
            <person name="Kimura A."/>
            <person name="Kitahashi Y."/>
            <person name="Komaki H."/>
            <person name="Uohara A."/>
        </authorList>
    </citation>
    <scope>NUCLEOTIDE SEQUENCE [LARGE SCALE GENOMIC DNA]</scope>
    <source>
        <strain evidence="2 3">NBRC 3934</strain>
    </source>
</reference>
<keyword evidence="3" id="KW-1185">Reference proteome</keyword>
<feature type="region of interest" description="Disordered" evidence="1">
    <location>
        <begin position="1"/>
        <end position="23"/>
    </location>
</feature>
<accession>A0A5J4L4J0</accession>
<protein>
    <submittedName>
        <fullName evidence="2">Uncharacterized protein</fullName>
    </submittedName>
</protein>